<proteinExistence type="predicted"/>
<dbReference type="Proteomes" id="UP001311232">
    <property type="component" value="Unassembled WGS sequence"/>
</dbReference>
<evidence type="ECO:0000256" key="1">
    <source>
        <dbReference type="SAM" id="MobiDB-lite"/>
    </source>
</evidence>
<reference evidence="2 3" key="1">
    <citation type="submission" date="2021-06" db="EMBL/GenBank/DDBJ databases">
        <authorList>
            <person name="Palmer J.M."/>
        </authorList>
    </citation>
    <scope>NUCLEOTIDE SEQUENCE [LARGE SCALE GENOMIC DNA]</scope>
    <source>
        <strain evidence="2 3">MEX-2019</strain>
        <tissue evidence="2">Muscle</tissue>
    </source>
</reference>
<feature type="compositionally biased region" description="Low complexity" evidence="1">
    <location>
        <begin position="40"/>
        <end position="59"/>
    </location>
</feature>
<evidence type="ECO:0000313" key="2">
    <source>
        <dbReference type="EMBL" id="KAK5617521.1"/>
    </source>
</evidence>
<organism evidence="2 3">
    <name type="scientific">Crenichthys baileyi</name>
    <name type="common">White River springfish</name>
    <dbReference type="NCBI Taxonomy" id="28760"/>
    <lineage>
        <taxon>Eukaryota</taxon>
        <taxon>Metazoa</taxon>
        <taxon>Chordata</taxon>
        <taxon>Craniata</taxon>
        <taxon>Vertebrata</taxon>
        <taxon>Euteleostomi</taxon>
        <taxon>Actinopterygii</taxon>
        <taxon>Neopterygii</taxon>
        <taxon>Teleostei</taxon>
        <taxon>Neoteleostei</taxon>
        <taxon>Acanthomorphata</taxon>
        <taxon>Ovalentaria</taxon>
        <taxon>Atherinomorphae</taxon>
        <taxon>Cyprinodontiformes</taxon>
        <taxon>Goodeidae</taxon>
        <taxon>Crenichthys</taxon>
    </lineage>
</organism>
<gene>
    <name evidence="2" type="ORF">CRENBAI_004842</name>
</gene>
<accession>A0AAV9S879</accession>
<dbReference type="EMBL" id="JAHHUM010000707">
    <property type="protein sequence ID" value="KAK5617521.1"/>
    <property type="molecule type" value="Genomic_DNA"/>
</dbReference>
<feature type="region of interest" description="Disordered" evidence="1">
    <location>
        <begin position="27"/>
        <end position="66"/>
    </location>
</feature>
<evidence type="ECO:0000313" key="3">
    <source>
        <dbReference type="Proteomes" id="UP001311232"/>
    </source>
</evidence>
<keyword evidence="3" id="KW-1185">Reference proteome</keyword>
<sequence length="218" mass="23167">MYGKEVEILPSPLLLQEMEEVFVGSRLAQAPPGYEPGKNRTTATPPAPMSSSSRPTSATVEFPAGFSSRLGRRHHQSFAPLLDPTSPSSDSRRETGAWSGAPEQPGTNAPAIRPPGKPSTPAWVLSGLAAAQAAYFDSCCLDAALYLAKKPQDSVYVLQAHQEEFPSVEFLDAPASVFAGGPPSPNSNSRLLGRSTWLLSSFSGPTCSFPGLQQSPYF</sequence>
<comment type="caution">
    <text evidence="2">The sequence shown here is derived from an EMBL/GenBank/DDBJ whole genome shotgun (WGS) entry which is preliminary data.</text>
</comment>
<feature type="region of interest" description="Disordered" evidence="1">
    <location>
        <begin position="78"/>
        <end position="117"/>
    </location>
</feature>
<protein>
    <submittedName>
        <fullName evidence="2">Uncharacterized protein</fullName>
    </submittedName>
</protein>
<dbReference type="AlphaFoldDB" id="A0AAV9S879"/>
<name>A0AAV9S879_9TELE</name>